<evidence type="ECO:0008006" key="3">
    <source>
        <dbReference type="Google" id="ProtNLM"/>
    </source>
</evidence>
<dbReference type="SUPFAM" id="SSF69349">
    <property type="entry name" value="Phage fibre proteins"/>
    <property type="match status" value="1"/>
</dbReference>
<dbReference type="AlphaFoldDB" id="A0AAW4RTN9"/>
<accession>A0AAW4RTN9</accession>
<comment type="caution">
    <text evidence="1">The sequence shown here is derived from an EMBL/GenBank/DDBJ whole genome shotgun (WGS) entry which is preliminary data.</text>
</comment>
<gene>
    <name evidence="1" type="ORF">Xseb_02770</name>
</gene>
<evidence type="ECO:0000313" key="1">
    <source>
        <dbReference type="EMBL" id="MBZ3926403.1"/>
    </source>
</evidence>
<reference evidence="1" key="1">
    <citation type="submission" date="2015-12" db="EMBL/GenBank/DDBJ databases">
        <authorList>
            <person name="Bansal K."/>
            <person name="Midha S."/>
            <person name="Patil P.B."/>
        </authorList>
    </citation>
    <scope>NUCLEOTIDE SEQUENCE</scope>
    <source>
        <strain evidence="1">LMG867</strain>
    </source>
</reference>
<sequence length="278" mass="28852">MTYVYEQLRFLVRGGTAANLATVNEVPLVRELVIERDTRKMKLGDGVTAYNALPYITTNSSMIHTVSSPPAAELGFDGDYAVNPNAGEPILYGPKAAGAWPAGIVLKGPPGTPGTPGIQGPPGTGATGAPGLSAYQVAVANGFGGSQTQWLASLQGKQGEPGIQGPPGIAANRRVQLVTDTDTGLVACDWNAYDEIRVTLTSNTTFTFSGALDGQGCILKIKQDSVGGRTVALPSGVRYNALITTYFVTTIAGKADKVGFVFDGADSRYDIVSIVPGI</sequence>
<proteinExistence type="predicted"/>
<name>A0AAW4RTN9_XANCI</name>
<evidence type="ECO:0000313" key="2">
    <source>
        <dbReference type="Proteomes" id="UP000825388"/>
    </source>
</evidence>
<dbReference type="RefSeq" id="WP_089111728.1">
    <property type="nucleotide sequence ID" value="NZ_LOKL01000158.1"/>
</dbReference>
<protein>
    <recommendedName>
        <fullName evidence="3">Tail fiber protein</fullName>
    </recommendedName>
</protein>
<organism evidence="1 2">
    <name type="scientific">Xanthomonas citri pv. sesbaniae</name>
    <dbReference type="NCBI Taxonomy" id="473425"/>
    <lineage>
        <taxon>Bacteria</taxon>
        <taxon>Pseudomonadati</taxon>
        <taxon>Pseudomonadota</taxon>
        <taxon>Gammaproteobacteria</taxon>
        <taxon>Lysobacterales</taxon>
        <taxon>Lysobacteraceae</taxon>
        <taxon>Xanthomonas</taxon>
    </lineage>
</organism>
<dbReference type="EMBL" id="LOKL01000158">
    <property type="protein sequence ID" value="MBZ3926403.1"/>
    <property type="molecule type" value="Genomic_DNA"/>
</dbReference>
<dbReference type="Proteomes" id="UP000825388">
    <property type="component" value="Unassembled WGS sequence"/>
</dbReference>